<evidence type="ECO:0000256" key="3">
    <source>
        <dbReference type="ARBA" id="ARBA00022448"/>
    </source>
</evidence>
<accession>A0ABX7R9G8</accession>
<sequence length="264" mass="29693">MKDLLLAVWRYRYFVISSIKNELRLRFIRSKLGGLWMIIHPLAQVLIFATILSEVLSAKLPGIDNKYAYALYLMSGTLGWALFSDAITRSLTLFIDNGGLMKKMAFPRICLPLIAGGVVLVNSVLLLLAIFIVFAAMGHFPEGQVIWLPALMLLTLGLAMSIGMLLGVFNVFMRDIGQVVPVIMQAWFWLTPIVYNINILPERATQWFKYNPLYPLITSYQNVLLYNKPPVWGELLWLALGTGVLVVASLVVFRRASPEMVDAL</sequence>
<evidence type="ECO:0000256" key="7">
    <source>
        <dbReference type="ARBA" id="ARBA00023047"/>
    </source>
</evidence>
<dbReference type="PANTHER" id="PTHR30413:SF10">
    <property type="entry name" value="CAPSULE POLYSACCHARIDE EXPORT INNER-MEMBRANE PROTEIN CTRC"/>
    <property type="match status" value="1"/>
</dbReference>
<feature type="transmembrane region" description="Helical" evidence="9">
    <location>
        <begin position="67"/>
        <end position="88"/>
    </location>
</feature>
<feature type="transmembrane region" description="Helical" evidence="9">
    <location>
        <begin position="235"/>
        <end position="253"/>
    </location>
</feature>
<proteinExistence type="inferred from homology"/>
<keyword evidence="6 9" id="KW-1133">Transmembrane helix</keyword>
<evidence type="ECO:0000256" key="5">
    <source>
        <dbReference type="ARBA" id="ARBA00022692"/>
    </source>
</evidence>
<feature type="transmembrane region" description="Helical" evidence="9">
    <location>
        <begin position="179"/>
        <end position="197"/>
    </location>
</feature>
<evidence type="ECO:0000259" key="10">
    <source>
        <dbReference type="PROSITE" id="PS51012"/>
    </source>
</evidence>
<reference evidence="11 12" key="1">
    <citation type="submission" date="2021-02" db="EMBL/GenBank/DDBJ databases">
        <title>Lysobacter arenosi sp. nov., isolated from soil of gangwondo yeongwol, south Korea.</title>
        <authorList>
            <person name="Kim K.R."/>
            <person name="Kim K.H."/>
            <person name="Jeon C.O."/>
        </authorList>
    </citation>
    <scope>NUCLEOTIDE SEQUENCE [LARGE SCALE GENOMIC DNA]</scope>
    <source>
        <strain evidence="11 12">R7</strain>
    </source>
</reference>
<feature type="transmembrane region" description="Helical" evidence="9">
    <location>
        <begin position="34"/>
        <end position="55"/>
    </location>
</feature>
<dbReference type="Proteomes" id="UP000663400">
    <property type="component" value="Chromosome"/>
</dbReference>
<name>A0ABX7R9G8_9GAMM</name>
<keyword evidence="7" id="KW-0762">Sugar transport</keyword>
<evidence type="ECO:0000313" key="12">
    <source>
        <dbReference type="Proteomes" id="UP000663400"/>
    </source>
</evidence>
<keyword evidence="12" id="KW-1185">Reference proteome</keyword>
<dbReference type="RefSeq" id="WP_200606916.1">
    <property type="nucleotide sequence ID" value="NZ_CP071517.1"/>
</dbReference>
<gene>
    <name evidence="11" type="ORF">HIV01_010380</name>
</gene>
<evidence type="ECO:0000256" key="2">
    <source>
        <dbReference type="ARBA" id="ARBA00007783"/>
    </source>
</evidence>
<feature type="transmembrane region" description="Helical" evidence="9">
    <location>
        <begin position="109"/>
        <end position="134"/>
    </location>
</feature>
<evidence type="ECO:0000256" key="8">
    <source>
        <dbReference type="ARBA" id="ARBA00023136"/>
    </source>
</evidence>
<feature type="transmembrane region" description="Helical" evidence="9">
    <location>
        <begin position="146"/>
        <end position="172"/>
    </location>
</feature>
<evidence type="ECO:0000256" key="6">
    <source>
        <dbReference type="ARBA" id="ARBA00022989"/>
    </source>
</evidence>
<dbReference type="PROSITE" id="PS51012">
    <property type="entry name" value="ABC_TM2"/>
    <property type="match status" value="1"/>
</dbReference>
<keyword evidence="4 9" id="KW-1003">Cell membrane</keyword>
<evidence type="ECO:0000256" key="4">
    <source>
        <dbReference type="ARBA" id="ARBA00022475"/>
    </source>
</evidence>
<dbReference type="Pfam" id="PF01061">
    <property type="entry name" value="ABC2_membrane"/>
    <property type="match status" value="1"/>
</dbReference>
<keyword evidence="5 9" id="KW-0812">Transmembrane</keyword>
<evidence type="ECO:0000313" key="11">
    <source>
        <dbReference type="EMBL" id="QSX73649.1"/>
    </source>
</evidence>
<evidence type="ECO:0000256" key="1">
    <source>
        <dbReference type="ARBA" id="ARBA00004651"/>
    </source>
</evidence>
<comment type="subcellular location">
    <subcellularLocation>
        <location evidence="9">Cell inner membrane</location>
        <topology evidence="9">Multi-pass membrane protein</topology>
    </subcellularLocation>
    <subcellularLocation>
        <location evidence="1">Cell membrane</location>
        <topology evidence="1">Multi-pass membrane protein</topology>
    </subcellularLocation>
</comment>
<organism evidence="11 12">
    <name type="scientific">Lysobacter arenosi</name>
    <dbReference type="NCBI Taxonomy" id="2795387"/>
    <lineage>
        <taxon>Bacteria</taxon>
        <taxon>Pseudomonadati</taxon>
        <taxon>Pseudomonadota</taxon>
        <taxon>Gammaproteobacteria</taxon>
        <taxon>Lysobacterales</taxon>
        <taxon>Lysobacteraceae</taxon>
        <taxon>Lysobacter</taxon>
    </lineage>
</organism>
<keyword evidence="8 9" id="KW-0472">Membrane</keyword>
<dbReference type="InterPro" id="IPR013525">
    <property type="entry name" value="ABC2_TM"/>
</dbReference>
<comment type="similarity">
    <text evidence="2 9">Belongs to the ABC-2 integral membrane protein family.</text>
</comment>
<dbReference type="PANTHER" id="PTHR30413">
    <property type="entry name" value="INNER MEMBRANE TRANSPORT PERMEASE"/>
    <property type="match status" value="1"/>
</dbReference>
<dbReference type="EMBL" id="CP071517">
    <property type="protein sequence ID" value="QSX73649.1"/>
    <property type="molecule type" value="Genomic_DNA"/>
</dbReference>
<keyword evidence="7" id="KW-0625">Polysaccharide transport</keyword>
<dbReference type="InterPro" id="IPR047817">
    <property type="entry name" value="ABC2_TM_bact-type"/>
</dbReference>
<feature type="domain" description="ABC transmembrane type-2" evidence="10">
    <location>
        <begin position="32"/>
        <end position="256"/>
    </location>
</feature>
<keyword evidence="3 9" id="KW-0813">Transport</keyword>
<evidence type="ECO:0000256" key="9">
    <source>
        <dbReference type="RuleBase" id="RU361157"/>
    </source>
</evidence>
<protein>
    <recommendedName>
        <fullName evidence="9">Transport permease protein</fullName>
    </recommendedName>
</protein>